<dbReference type="GO" id="GO:0003677">
    <property type="term" value="F:DNA binding"/>
    <property type="evidence" value="ECO:0007669"/>
    <property type="project" value="InterPro"/>
</dbReference>
<sequence>MEAYGDDVWRYACFMTKRRDAADDITQDVFWKAYRHRFAFRGECSVKTWLLGITRRTAINYLRSAFVRKVTLFGLFSPQGTSRSAESVMMDRQAERSLWETVLGLPAKYREVLVLDAHYELSNNEIAELLDLSEGTVKSRLHRARAKVERKLKEEEPR</sequence>
<dbReference type="EMBL" id="JACXJA010000030">
    <property type="protein sequence ID" value="MBD2864518.1"/>
    <property type="molecule type" value="Genomic_DNA"/>
</dbReference>
<comment type="similarity">
    <text evidence="1">Belongs to the sigma-70 factor family. ECF subfamily.</text>
</comment>
<dbReference type="NCBIfam" id="TIGR02937">
    <property type="entry name" value="sigma70-ECF"/>
    <property type="match status" value="1"/>
</dbReference>
<dbReference type="Proteomes" id="UP000639396">
    <property type="component" value="Unassembled WGS sequence"/>
</dbReference>
<evidence type="ECO:0000256" key="3">
    <source>
        <dbReference type="ARBA" id="ARBA00023082"/>
    </source>
</evidence>
<feature type="domain" description="RNA polymerase sigma-70 region 2" evidence="5">
    <location>
        <begin position="2"/>
        <end position="64"/>
    </location>
</feature>
<evidence type="ECO:0000313" key="7">
    <source>
        <dbReference type="EMBL" id="MBD2864518.1"/>
    </source>
</evidence>
<dbReference type="PANTHER" id="PTHR43133:SF46">
    <property type="entry name" value="RNA POLYMERASE SIGMA-70 FACTOR ECF SUBFAMILY"/>
    <property type="match status" value="1"/>
</dbReference>
<dbReference type="InterPro" id="IPR007627">
    <property type="entry name" value="RNA_pol_sigma70_r2"/>
</dbReference>
<keyword evidence="4" id="KW-0804">Transcription</keyword>
<evidence type="ECO:0000259" key="6">
    <source>
        <dbReference type="Pfam" id="PF08281"/>
    </source>
</evidence>
<dbReference type="InterPro" id="IPR013324">
    <property type="entry name" value="RNA_pol_sigma_r3/r4-like"/>
</dbReference>
<proteinExistence type="inferred from homology"/>
<evidence type="ECO:0000259" key="5">
    <source>
        <dbReference type="Pfam" id="PF04542"/>
    </source>
</evidence>
<gene>
    <name evidence="7" type="ORF">IDH45_21240</name>
</gene>
<reference evidence="7" key="1">
    <citation type="submission" date="2020-09" db="EMBL/GenBank/DDBJ databases">
        <title>A novel bacterium of genus Paenibacillus, isolated from South China Sea.</title>
        <authorList>
            <person name="Huang H."/>
            <person name="Mo K."/>
            <person name="Hu Y."/>
        </authorList>
    </citation>
    <scope>NUCLEOTIDE SEQUENCE</scope>
    <source>
        <strain evidence="7">IB182363</strain>
    </source>
</reference>
<dbReference type="InterPro" id="IPR014284">
    <property type="entry name" value="RNA_pol_sigma-70_dom"/>
</dbReference>
<evidence type="ECO:0000313" key="8">
    <source>
        <dbReference type="Proteomes" id="UP000639396"/>
    </source>
</evidence>
<keyword evidence="8" id="KW-1185">Reference proteome</keyword>
<dbReference type="GO" id="GO:0006352">
    <property type="term" value="P:DNA-templated transcription initiation"/>
    <property type="evidence" value="ECO:0007669"/>
    <property type="project" value="InterPro"/>
</dbReference>
<dbReference type="InterPro" id="IPR013325">
    <property type="entry name" value="RNA_pol_sigma_r2"/>
</dbReference>
<dbReference type="InterPro" id="IPR036388">
    <property type="entry name" value="WH-like_DNA-bd_sf"/>
</dbReference>
<dbReference type="Pfam" id="PF08281">
    <property type="entry name" value="Sigma70_r4_2"/>
    <property type="match status" value="1"/>
</dbReference>
<dbReference type="InterPro" id="IPR013249">
    <property type="entry name" value="RNA_pol_sigma70_r4_t2"/>
</dbReference>
<dbReference type="Pfam" id="PF04542">
    <property type="entry name" value="Sigma70_r2"/>
    <property type="match status" value="1"/>
</dbReference>
<accession>A0A927CD69</accession>
<dbReference type="Gene3D" id="1.10.10.10">
    <property type="entry name" value="Winged helix-like DNA-binding domain superfamily/Winged helix DNA-binding domain"/>
    <property type="match status" value="1"/>
</dbReference>
<evidence type="ECO:0000256" key="4">
    <source>
        <dbReference type="ARBA" id="ARBA00023163"/>
    </source>
</evidence>
<comment type="caution">
    <text evidence="7">The sequence shown here is derived from an EMBL/GenBank/DDBJ whole genome shotgun (WGS) entry which is preliminary data.</text>
</comment>
<dbReference type="SUPFAM" id="SSF88659">
    <property type="entry name" value="Sigma3 and sigma4 domains of RNA polymerase sigma factors"/>
    <property type="match status" value="1"/>
</dbReference>
<protein>
    <submittedName>
        <fullName evidence="7">RNA polymerase sigma factor</fullName>
    </submittedName>
</protein>
<dbReference type="Gene3D" id="1.10.1740.10">
    <property type="match status" value="1"/>
</dbReference>
<dbReference type="GO" id="GO:0016987">
    <property type="term" value="F:sigma factor activity"/>
    <property type="evidence" value="ECO:0007669"/>
    <property type="project" value="UniProtKB-KW"/>
</dbReference>
<dbReference type="PANTHER" id="PTHR43133">
    <property type="entry name" value="RNA POLYMERASE ECF-TYPE SIGMA FACTO"/>
    <property type="match status" value="1"/>
</dbReference>
<evidence type="ECO:0000256" key="2">
    <source>
        <dbReference type="ARBA" id="ARBA00023015"/>
    </source>
</evidence>
<name>A0A927CD69_9BACL</name>
<keyword evidence="2" id="KW-0805">Transcription regulation</keyword>
<dbReference type="CDD" id="cd06171">
    <property type="entry name" value="Sigma70_r4"/>
    <property type="match status" value="1"/>
</dbReference>
<dbReference type="AlphaFoldDB" id="A0A927CD69"/>
<dbReference type="InterPro" id="IPR039425">
    <property type="entry name" value="RNA_pol_sigma-70-like"/>
</dbReference>
<organism evidence="7 8">
    <name type="scientific">Paenibacillus oceani</name>
    <dbReference type="NCBI Taxonomy" id="2772510"/>
    <lineage>
        <taxon>Bacteria</taxon>
        <taxon>Bacillati</taxon>
        <taxon>Bacillota</taxon>
        <taxon>Bacilli</taxon>
        <taxon>Bacillales</taxon>
        <taxon>Paenibacillaceae</taxon>
        <taxon>Paenibacillus</taxon>
    </lineage>
</organism>
<keyword evidence="3" id="KW-0731">Sigma factor</keyword>
<dbReference type="SUPFAM" id="SSF88946">
    <property type="entry name" value="Sigma2 domain of RNA polymerase sigma factors"/>
    <property type="match status" value="1"/>
</dbReference>
<feature type="domain" description="RNA polymerase sigma factor 70 region 4 type 2" evidence="6">
    <location>
        <begin position="97"/>
        <end position="147"/>
    </location>
</feature>
<evidence type="ECO:0000256" key="1">
    <source>
        <dbReference type="ARBA" id="ARBA00010641"/>
    </source>
</evidence>